<dbReference type="InterPro" id="IPR046347">
    <property type="entry name" value="bZIP_sf"/>
</dbReference>
<feature type="coiled-coil region" evidence="5">
    <location>
        <begin position="175"/>
        <end position="209"/>
    </location>
</feature>
<keyword evidence="3" id="KW-0238">DNA-binding</keyword>
<dbReference type="Pfam" id="PF03957">
    <property type="entry name" value="Jun"/>
    <property type="match status" value="1"/>
</dbReference>
<dbReference type="InterPro" id="IPR004827">
    <property type="entry name" value="bZIP"/>
</dbReference>
<organism evidence="8">
    <name type="scientific">Magallana gigas</name>
    <name type="common">Pacific oyster</name>
    <name type="synonym">Crassostrea gigas</name>
    <dbReference type="NCBI Taxonomy" id="29159"/>
    <lineage>
        <taxon>Eukaryota</taxon>
        <taxon>Metazoa</taxon>
        <taxon>Spiralia</taxon>
        <taxon>Lophotrochozoa</taxon>
        <taxon>Mollusca</taxon>
        <taxon>Bivalvia</taxon>
        <taxon>Autobranchia</taxon>
        <taxon>Pteriomorphia</taxon>
        <taxon>Ostreida</taxon>
        <taxon>Ostreoidea</taxon>
        <taxon>Ostreidae</taxon>
        <taxon>Magallana</taxon>
    </lineage>
</organism>
<dbReference type="Gene3D" id="1.20.5.170">
    <property type="match status" value="2"/>
</dbReference>
<dbReference type="SUPFAM" id="SSF57959">
    <property type="entry name" value="Leucine zipper domain"/>
    <property type="match status" value="2"/>
</dbReference>
<evidence type="ECO:0000256" key="3">
    <source>
        <dbReference type="ARBA" id="ARBA00023125"/>
    </source>
</evidence>
<dbReference type="CDD" id="cd14696">
    <property type="entry name" value="bZIP_Jun"/>
    <property type="match status" value="2"/>
</dbReference>
<proteinExistence type="inferred from homology"/>
<keyword evidence="2" id="KW-0805">Transcription regulation</keyword>
<feature type="compositionally biased region" description="Polar residues" evidence="6">
    <location>
        <begin position="58"/>
        <end position="75"/>
    </location>
</feature>
<dbReference type="GO" id="GO:0005667">
    <property type="term" value="C:transcription regulator complex"/>
    <property type="evidence" value="ECO:0007669"/>
    <property type="project" value="TreeGrafter"/>
</dbReference>
<sequence length="414" mass="45613">MLKLASPELEKMIIQANGMVTTTPTPTQFIFPKHVTEEQEQYARGFVEALAELHQIKPPSTSGPQSLPSQTSQGSVKMENSDSEDDDSQSSYSNTDGILPLTTTTSLPGGLSSNIPRIANFSHLSSRIDDIKEEPQTVPCVGGSPPLSPINMDNQEKIKLERKRARNRIAARKCRTRKLERIARLEERVAELKGQNNQLANSATSLRDQVCKLKRRIIEHVNSGCSIMISSSLQLLPPSTSGPQSLPLQTSQGSVKMENSDSEDDDSQSSYSNTDGILPLTTTTSLPGGLSSNIPRIANFSHLSSRIDDIKEEPQTVPCVGGSPPLSPINMDNQEKIKLERKRARNRIAARKCRTRKLERIARLEERVAELKGQNNQLANSATSLRDQVCKLKRRIIEHVNSGCSIMISSSLQL</sequence>
<feature type="compositionally biased region" description="Low complexity" evidence="6">
    <location>
        <begin position="89"/>
        <end position="113"/>
    </location>
</feature>
<dbReference type="SMART" id="SM00338">
    <property type="entry name" value="BRLZ"/>
    <property type="match status" value="2"/>
</dbReference>
<feature type="domain" description="BZIP" evidence="7">
    <location>
        <begin position="336"/>
        <end position="399"/>
    </location>
</feature>
<dbReference type="PANTHER" id="PTHR11462">
    <property type="entry name" value="JUN TRANSCRIPTION FACTOR-RELATED"/>
    <property type="match status" value="1"/>
</dbReference>
<comment type="similarity">
    <text evidence="1">Belongs to the bZIP family. Jun subfamily.</text>
</comment>
<protein>
    <submittedName>
        <fullName evidence="8">Transcription factor AP-1</fullName>
    </submittedName>
</protein>
<dbReference type="InParanoid" id="K1RI37"/>
<evidence type="ECO:0000256" key="4">
    <source>
        <dbReference type="ARBA" id="ARBA00023163"/>
    </source>
</evidence>
<dbReference type="PROSITE" id="PS00036">
    <property type="entry name" value="BZIP_BASIC"/>
    <property type="match status" value="2"/>
</dbReference>
<dbReference type="InterPro" id="IPR005643">
    <property type="entry name" value="JNK"/>
</dbReference>
<feature type="domain" description="BZIP" evidence="7">
    <location>
        <begin position="157"/>
        <end position="220"/>
    </location>
</feature>
<evidence type="ECO:0000313" key="8">
    <source>
        <dbReference type="EMBL" id="EKC41210.1"/>
    </source>
</evidence>
<dbReference type="InterPro" id="IPR050946">
    <property type="entry name" value="AP-1_TF_bZIP"/>
</dbReference>
<keyword evidence="4" id="KW-0804">Transcription</keyword>
<evidence type="ECO:0000256" key="5">
    <source>
        <dbReference type="SAM" id="Coils"/>
    </source>
</evidence>
<feature type="coiled-coil region" evidence="5">
    <location>
        <begin position="354"/>
        <end position="388"/>
    </location>
</feature>
<dbReference type="FunCoup" id="K1RI37">
    <property type="interactions" value="471"/>
</dbReference>
<dbReference type="PRINTS" id="PR00043">
    <property type="entry name" value="LEUZIPPRJUN"/>
</dbReference>
<dbReference type="Pfam" id="PF00170">
    <property type="entry name" value="bZIP_1"/>
    <property type="match status" value="2"/>
</dbReference>
<dbReference type="PROSITE" id="PS50217">
    <property type="entry name" value="BZIP"/>
    <property type="match status" value="2"/>
</dbReference>
<dbReference type="InterPro" id="IPR002112">
    <property type="entry name" value="Leuzip_Jun"/>
</dbReference>
<accession>K1RI37</accession>
<reference evidence="8" key="1">
    <citation type="journal article" date="2012" name="Nature">
        <title>The oyster genome reveals stress adaptation and complexity of shell formation.</title>
        <authorList>
            <person name="Zhang G."/>
            <person name="Fang X."/>
            <person name="Guo X."/>
            <person name="Li L."/>
            <person name="Luo R."/>
            <person name="Xu F."/>
            <person name="Yang P."/>
            <person name="Zhang L."/>
            <person name="Wang X."/>
            <person name="Qi H."/>
            <person name="Xiong Z."/>
            <person name="Que H."/>
            <person name="Xie Y."/>
            <person name="Holland P.W."/>
            <person name="Paps J."/>
            <person name="Zhu Y."/>
            <person name="Wu F."/>
            <person name="Chen Y."/>
            <person name="Wang J."/>
            <person name="Peng C."/>
            <person name="Meng J."/>
            <person name="Yang L."/>
            <person name="Liu J."/>
            <person name="Wen B."/>
            <person name="Zhang N."/>
            <person name="Huang Z."/>
            <person name="Zhu Q."/>
            <person name="Feng Y."/>
            <person name="Mount A."/>
            <person name="Hedgecock D."/>
            <person name="Xu Z."/>
            <person name="Liu Y."/>
            <person name="Domazet-Loso T."/>
            <person name="Du Y."/>
            <person name="Sun X."/>
            <person name="Zhang S."/>
            <person name="Liu B."/>
            <person name="Cheng P."/>
            <person name="Jiang X."/>
            <person name="Li J."/>
            <person name="Fan D."/>
            <person name="Wang W."/>
            <person name="Fu W."/>
            <person name="Wang T."/>
            <person name="Wang B."/>
            <person name="Zhang J."/>
            <person name="Peng Z."/>
            <person name="Li Y."/>
            <person name="Li N."/>
            <person name="Wang J."/>
            <person name="Chen M."/>
            <person name="He Y."/>
            <person name="Tan F."/>
            <person name="Song X."/>
            <person name="Zheng Q."/>
            <person name="Huang R."/>
            <person name="Yang H."/>
            <person name="Du X."/>
            <person name="Chen L."/>
            <person name="Yang M."/>
            <person name="Gaffney P.M."/>
            <person name="Wang S."/>
            <person name="Luo L."/>
            <person name="She Z."/>
            <person name="Ming Y."/>
            <person name="Huang W."/>
            <person name="Zhang S."/>
            <person name="Huang B."/>
            <person name="Zhang Y."/>
            <person name="Qu T."/>
            <person name="Ni P."/>
            <person name="Miao G."/>
            <person name="Wang J."/>
            <person name="Wang Q."/>
            <person name="Steinberg C.E."/>
            <person name="Wang H."/>
            <person name="Li N."/>
            <person name="Qian L."/>
            <person name="Zhang G."/>
            <person name="Li Y."/>
            <person name="Yang H."/>
            <person name="Liu X."/>
            <person name="Wang J."/>
            <person name="Yin Y."/>
            <person name="Wang J."/>
        </authorList>
    </citation>
    <scope>NUCLEOTIDE SEQUENCE [LARGE SCALE GENOMIC DNA]</scope>
    <source>
        <strain evidence="8">05x7-T-G4-1.051#20</strain>
    </source>
</reference>
<dbReference type="GO" id="GO:0000981">
    <property type="term" value="F:DNA-binding transcription factor activity, RNA polymerase II-specific"/>
    <property type="evidence" value="ECO:0007669"/>
    <property type="project" value="TreeGrafter"/>
</dbReference>
<dbReference type="GO" id="GO:0042127">
    <property type="term" value="P:regulation of cell population proliferation"/>
    <property type="evidence" value="ECO:0007669"/>
    <property type="project" value="TreeGrafter"/>
</dbReference>
<dbReference type="PANTHER" id="PTHR11462:SF35">
    <property type="entry name" value="TRANSCRIPTION FACTOR JRA"/>
    <property type="match status" value="1"/>
</dbReference>
<evidence type="ECO:0000256" key="6">
    <source>
        <dbReference type="SAM" id="MobiDB-lite"/>
    </source>
</evidence>
<gene>
    <name evidence="8" type="ORF">CGI_10006579</name>
</gene>
<evidence type="ECO:0000256" key="1">
    <source>
        <dbReference type="ARBA" id="ARBA00006882"/>
    </source>
</evidence>
<dbReference type="EMBL" id="JH815931">
    <property type="protein sequence ID" value="EKC41210.1"/>
    <property type="molecule type" value="Genomic_DNA"/>
</dbReference>
<feature type="region of interest" description="Disordered" evidence="6">
    <location>
        <begin position="236"/>
        <end position="285"/>
    </location>
</feature>
<evidence type="ECO:0000259" key="7">
    <source>
        <dbReference type="PROSITE" id="PS50217"/>
    </source>
</evidence>
<keyword evidence="5" id="KW-0175">Coiled coil</keyword>
<dbReference type="GO" id="GO:0000978">
    <property type="term" value="F:RNA polymerase II cis-regulatory region sequence-specific DNA binding"/>
    <property type="evidence" value="ECO:0007669"/>
    <property type="project" value="TreeGrafter"/>
</dbReference>
<evidence type="ECO:0000256" key="2">
    <source>
        <dbReference type="ARBA" id="ARBA00023015"/>
    </source>
</evidence>
<dbReference type="AlphaFoldDB" id="K1RI37"/>
<feature type="compositionally biased region" description="Low complexity" evidence="6">
    <location>
        <begin position="268"/>
        <end position="285"/>
    </location>
</feature>
<name>K1RI37_MAGGI</name>
<feature type="compositionally biased region" description="Low complexity" evidence="6">
    <location>
        <begin position="236"/>
        <end position="249"/>
    </location>
</feature>
<feature type="region of interest" description="Disordered" evidence="6">
    <location>
        <begin position="57"/>
        <end position="114"/>
    </location>
</feature>
<dbReference type="GO" id="GO:0051726">
    <property type="term" value="P:regulation of cell cycle"/>
    <property type="evidence" value="ECO:0007669"/>
    <property type="project" value="TreeGrafter"/>
</dbReference>
<dbReference type="HOGENOM" id="CLU_553510_0_0_1"/>